<evidence type="ECO:0000313" key="4">
    <source>
        <dbReference type="Proteomes" id="UP000887565"/>
    </source>
</evidence>
<feature type="compositionally biased region" description="Basic residues" evidence="2">
    <location>
        <begin position="267"/>
        <end position="278"/>
    </location>
</feature>
<evidence type="ECO:0000256" key="1">
    <source>
        <dbReference type="PROSITE-ProRule" id="PRU00042"/>
    </source>
</evidence>
<keyword evidence="4" id="KW-1185">Reference proteome</keyword>
<name>A0A915JFV8_ROMCU</name>
<dbReference type="AlphaFoldDB" id="A0A915JFV8"/>
<organism evidence="4 5">
    <name type="scientific">Romanomermis culicivorax</name>
    <name type="common">Nematode worm</name>
    <dbReference type="NCBI Taxonomy" id="13658"/>
    <lineage>
        <taxon>Eukaryota</taxon>
        <taxon>Metazoa</taxon>
        <taxon>Ecdysozoa</taxon>
        <taxon>Nematoda</taxon>
        <taxon>Enoplea</taxon>
        <taxon>Dorylaimia</taxon>
        <taxon>Mermithida</taxon>
        <taxon>Mermithoidea</taxon>
        <taxon>Mermithidae</taxon>
        <taxon>Romanomermis</taxon>
    </lineage>
</organism>
<feature type="region of interest" description="Disordered" evidence="2">
    <location>
        <begin position="261"/>
        <end position="301"/>
    </location>
</feature>
<dbReference type="PROSITE" id="PS50157">
    <property type="entry name" value="ZINC_FINGER_C2H2_2"/>
    <property type="match status" value="1"/>
</dbReference>
<evidence type="ECO:0000259" key="3">
    <source>
        <dbReference type="PROSITE" id="PS50157"/>
    </source>
</evidence>
<protein>
    <submittedName>
        <fullName evidence="5">C2H2-type domain-containing protein</fullName>
    </submittedName>
</protein>
<evidence type="ECO:0000256" key="2">
    <source>
        <dbReference type="SAM" id="MobiDB-lite"/>
    </source>
</evidence>
<dbReference type="WBParaSite" id="nRc.2.0.1.t25381-RA">
    <property type="protein sequence ID" value="nRc.2.0.1.t25381-RA"/>
    <property type="gene ID" value="nRc.2.0.1.g25381"/>
</dbReference>
<keyword evidence="1" id="KW-0479">Metal-binding</keyword>
<dbReference type="InterPro" id="IPR013087">
    <property type="entry name" value="Znf_C2H2_type"/>
</dbReference>
<accession>A0A915JFV8</accession>
<keyword evidence="1" id="KW-0862">Zinc</keyword>
<proteinExistence type="predicted"/>
<feature type="domain" description="C2H2-type" evidence="3">
    <location>
        <begin position="118"/>
        <end position="153"/>
    </location>
</feature>
<keyword evidence="1" id="KW-0863">Zinc-finger</keyword>
<sequence length="301" mass="35255">MRRMEYIEPHSSENNIENPLKMLVEACDRLCKDSKFDEKIPLMNKNLLCKNNIPTISTTTMATTMEKCPSWILPSPPVNVPQIYPALMIDPYLIMHFIWLQRNIELGRTLQMLRQPMHFCNWHRSMGEFCGKVFHSIEELAAHIRQSHMKEPNVYAYGSRNAMHSFNHYKASKLSFQLIQEKLENDEDRELWKIYETDMVYHGLGESADTDSNAMRFMQNIQDFHTLLIFDLLRHLNLKDELFNVEGSLNCLINSTNFDLGKQSSKKDRRHRRLHSSGRQKPPSEKACGMKSHNEECPPQI</sequence>
<reference evidence="5" key="1">
    <citation type="submission" date="2022-11" db="UniProtKB">
        <authorList>
            <consortium name="WormBaseParasite"/>
        </authorList>
    </citation>
    <scope>IDENTIFICATION</scope>
</reference>
<dbReference type="GO" id="GO:0008270">
    <property type="term" value="F:zinc ion binding"/>
    <property type="evidence" value="ECO:0007669"/>
    <property type="project" value="UniProtKB-KW"/>
</dbReference>
<evidence type="ECO:0000313" key="5">
    <source>
        <dbReference type="WBParaSite" id="nRc.2.0.1.t25381-RA"/>
    </source>
</evidence>
<dbReference type="Proteomes" id="UP000887565">
    <property type="component" value="Unplaced"/>
</dbReference>
<feature type="compositionally biased region" description="Basic and acidic residues" evidence="2">
    <location>
        <begin position="292"/>
        <end position="301"/>
    </location>
</feature>